<dbReference type="GO" id="GO:0009277">
    <property type="term" value="C:fungal-type cell wall"/>
    <property type="evidence" value="ECO:0007669"/>
    <property type="project" value="TreeGrafter"/>
</dbReference>
<keyword evidence="5" id="KW-0732">Signal</keyword>
<evidence type="ECO:0000313" key="7">
    <source>
        <dbReference type="Proteomes" id="UP000070121"/>
    </source>
</evidence>
<dbReference type="PANTHER" id="PTHR16631:SF14">
    <property type="entry name" value="FAMILY 17 GLUCOSIDASE SCW10-RELATED"/>
    <property type="match status" value="1"/>
</dbReference>
<proteinExistence type="inferred from homology"/>
<dbReference type="SUPFAM" id="SSF51445">
    <property type="entry name" value="(Trans)glycosidases"/>
    <property type="match status" value="1"/>
</dbReference>
<evidence type="ECO:0000256" key="4">
    <source>
        <dbReference type="SAM" id="MobiDB-lite"/>
    </source>
</evidence>
<keyword evidence="3" id="KW-0378">Hydrolase</keyword>
<comment type="caution">
    <text evidence="6">The sequence shown here is derived from an EMBL/GenBank/DDBJ whole genome shotgun (WGS) entry which is preliminary data.</text>
</comment>
<evidence type="ECO:0000256" key="3">
    <source>
        <dbReference type="ARBA" id="ARBA00022801"/>
    </source>
</evidence>
<evidence type="ECO:0000256" key="5">
    <source>
        <dbReference type="SAM" id="SignalP"/>
    </source>
</evidence>
<dbReference type="GO" id="GO:0042973">
    <property type="term" value="F:glucan endo-1,3-beta-D-glucosidase activity"/>
    <property type="evidence" value="ECO:0007669"/>
    <property type="project" value="TreeGrafter"/>
</dbReference>
<dbReference type="AlphaFoldDB" id="A0A135TW92"/>
<dbReference type="InterPro" id="IPR050732">
    <property type="entry name" value="Beta-glucan_modifiers"/>
</dbReference>
<dbReference type="Gene3D" id="3.20.20.80">
    <property type="entry name" value="Glycosidases"/>
    <property type="match status" value="1"/>
</dbReference>
<dbReference type="InterPro" id="IPR017853">
    <property type="entry name" value="GH"/>
</dbReference>
<dbReference type="GO" id="GO:0009986">
    <property type="term" value="C:cell surface"/>
    <property type="evidence" value="ECO:0007669"/>
    <property type="project" value="TreeGrafter"/>
</dbReference>
<dbReference type="PANTHER" id="PTHR16631">
    <property type="entry name" value="GLUCAN 1,3-BETA-GLUCOSIDASE"/>
    <property type="match status" value="1"/>
</dbReference>
<evidence type="ECO:0000313" key="6">
    <source>
        <dbReference type="EMBL" id="KXH52426.1"/>
    </source>
</evidence>
<sequence>MKSAGLSSTLAVAVLLGLSAAHPKGTRDARGAIIRPEKILVTDSTLNEATEAPQVVVYVDEEGTPLETTVETVRFVPATQSPKRPSKLVELKTRSEELATRVTSSRDLTSDILGSSSSLVASTTTLLSASPTSSSTPTPSSSLTTNSTLTSNSTLYGIAYAPYTAAGLCKTAAEIDADFTELKGKYSVVRTYGTDCNQIVNALPAAKKAGLKLFLGIFDISSISTQVASIITAANGDWSLIDTVSVGNELVNNGKATAQQMVTAITQTRQLLRANGYTGPVVTVDTFVAVLANPSLCDASDYCAMNIHPFFDSNTAAKDAGSFINSTVAQVQAKLSDRSKRVVCTETGWPWKGNANGAAVPGLSEQKLAVDSIKKAYASHPGDVILFSAFNDLWKHAEAATFNAEQYWGIGALYSASGK</sequence>
<dbReference type="GO" id="GO:0005576">
    <property type="term" value="C:extracellular region"/>
    <property type="evidence" value="ECO:0007669"/>
    <property type="project" value="TreeGrafter"/>
</dbReference>
<comment type="similarity">
    <text evidence="2">Belongs to the glycosyl hydrolase 17 family.</text>
</comment>
<feature type="region of interest" description="Disordered" evidence="4">
    <location>
        <begin position="127"/>
        <end position="146"/>
    </location>
</feature>
<comment type="subcellular location">
    <subcellularLocation>
        <location evidence="1">Cell envelope</location>
    </subcellularLocation>
</comment>
<evidence type="ECO:0000256" key="1">
    <source>
        <dbReference type="ARBA" id="ARBA00004196"/>
    </source>
</evidence>
<dbReference type="OrthoDB" id="941679at2759"/>
<name>A0A135TW92_9PEZI</name>
<feature type="chain" id="PRO_5007804395" evidence="5">
    <location>
        <begin position="22"/>
        <end position="419"/>
    </location>
</feature>
<feature type="signal peptide" evidence="5">
    <location>
        <begin position="1"/>
        <end position="21"/>
    </location>
</feature>
<dbReference type="GO" id="GO:0071555">
    <property type="term" value="P:cell wall organization"/>
    <property type="evidence" value="ECO:0007669"/>
    <property type="project" value="TreeGrafter"/>
</dbReference>
<dbReference type="EMBL" id="JFFI01001861">
    <property type="protein sequence ID" value="KXH52426.1"/>
    <property type="molecule type" value="Genomic_DNA"/>
</dbReference>
<gene>
    <name evidence="6" type="ORF">CSAL01_02044</name>
</gene>
<accession>A0A135TW92</accession>
<organism evidence="6 7">
    <name type="scientific">Colletotrichum salicis</name>
    <dbReference type="NCBI Taxonomy" id="1209931"/>
    <lineage>
        <taxon>Eukaryota</taxon>
        <taxon>Fungi</taxon>
        <taxon>Dikarya</taxon>
        <taxon>Ascomycota</taxon>
        <taxon>Pezizomycotina</taxon>
        <taxon>Sordariomycetes</taxon>
        <taxon>Hypocreomycetidae</taxon>
        <taxon>Glomerellales</taxon>
        <taxon>Glomerellaceae</taxon>
        <taxon>Colletotrichum</taxon>
        <taxon>Colletotrichum acutatum species complex</taxon>
    </lineage>
</organism>
<evidence type="ECO:0000256" key="2">
    <source>
        <dbReference type="ARBA" id="ARBA00008773"/>
    </source>
</evidence>
<keyword evidence="7" id="KW-1185">Reference proteome</keyword>
<protein>
    <submittedName>
        <fullName evidence="6">Cell wall glucanase</fullName>
    </submittedName>
</protein>
<reference evidence="6 7" key="1">
    <citation type="submission" date="2014-02" db="EMBL/GenBank/DDBJ databases">
        <title>The genome sequence of Colletotrichum salicis CBS 607.94.</title>
        <authorList>
            <person name="Baroncelli R."/>
            <person name="Thon M.R."/>
        </authorList>
    </citation>
    <scope>NUCLEOTIDE SEQUENCE [LARGE SCALE GENOMIC DNA]</scope>
    <source>
        <strain evidence="6 7">CBS 607.94</strain>
    </source>
</reference>
<dbReference type="Proteomes" id="UP000070121">
    <property type="component" value="Unassembled WGS sequence"/>
</dbReference>
<dbReference type="STRING" id="1209931.A0A135TW92"/>